<keyword evidence="2" id="KW-1185">Reference proteome</keyword>
<protein>
    <submittedName>
        <fullName evidence="3">Soluble scavenger receptor cysteine-rich domain-containing protein SSC5D</fullName>
    </submittedName>
</protein>
<evidence type="ECO:0000313" key="3">
    <source>
        <dbReference type="RefSeq" id="XP_014061815.2"/>
    </source>
</evidence>
<sequence>MPAIGQNPLSMPAIGQNPLSMPAMGQNPLSMPTIGQNPVSEPAIGRNPLPRSVSEPVIGQNPLSVPVIGQEMTVFQTPSPPQLKDTADPVEETPLVTDPQSQLQPYYPQPYPYYPLTTQLLPNLGTLTPGEQAQIMSRFHIIPAVSQDGRTVFPTWQLSGAVGGGAQSQSSSLSSEEEASPPVVYTRVMLPPVIPAYQSQGLSVDPNPDLSPLTLDPLPLTPDPGHAHLGNPPTEAPMALGGQETPKPEVGGAVGVQIEGAVEKGTEGGVGVREGGGSGGAGNPWRRAPQ</sequence>
<feature type="compositionally biased region" description="Low complexity" evidence="1">
    <location>
        <begin position="205"/>
        <end position="218"/>
    </location>
</feature>
<proteinExistence type="predicted"/>
<organism evidence="2 3">
    <name type="scientific">Salmo salar</name>
    <name type="common">Atlantic salmon</name>
    <dbReference type="NCBI Taxonomy" id="8030"/>
    <lineage>
        <taxon>Eukaryota</taxon>
        <taxon>Metazoa</taxon>
        <taxon>Chordata</taxon>
        <taxon>Craniata</taxon>
        <taxon>Vertebrata</taxon>
        <taxon>Euteleostomi</taxon>
        <taxon>Actinopterygii</taxon>
        <taxon>Neopterygii</taxon>
        <taxon>Teleostei</taxon>
        <taxon>Protacanthopterygii</taxon>
        <taxon>Salmoniformes</taxon>
        <taxon>Salmonidae</taxon>
        <taxon>Salmoninae</taxon>
        <taxon>Salmo</taxon>
    </lineage>
</organism>
<dbReference type="AlphaFoldDB" id="A0A1S3SBV1"/>
<gene>
    <name evidence="3" type="primary">LOC106608410</name>
</gene>
<feature type="compositionally biased region" description="Gly residues" evidence="1">
    <location>
        <begin position="267"/>
        <end position="282"/>
    </location>
</feature>
<keyword evidence="3" id="KW-0675">Receptor</keyword>
<dbReference type="GeneID" id="106608410"/>
<dbReference type="Proteomes" id="UP001652741">
    <property type="component" value="Chromosome ssa07"/>
</dbReference>
<evidence type="ECO:0000256" key="1">
    <source>
        <dbReference type="SAM" id="MobiDB-lite"/>
    </source>
</evidence>
<reference evidence="3" key="1">
    <citation type="submission" date="2025-08" db="UniProtKB">
        <authorList>
            <consortium name="RefSeq"/>
        </authorList>
    </citation>
    <scope>IDENTIFICATION</scope>
</reference>
<feature type="region of interest" description="Disordered" evidence="1">
    <location>
        <begin position="200"/>
        <end position="290"/>
    </location>
</feature>
<name>A0A1S3SBV1_SALSA</name>
<accession>A0A1S3SBV1</accession>
<evidence type="ECO:0000313" key="2">
    <source>
        <dbReference type="Proteomes" id="UP001652741"/>
    </source>
</evidence>
<dbReference type="KEGG" id="sasa:106608410"/>
<dbReference type="RefSeq" id="XP_014061815.2">
    <property type="nucleotide sequence ID" value="XM_014206340.2"/>
</dbReference>